<keyword evidence="2" id="KW-0812">Transmembrane</keyword>
<dbReference type="GO" id="GO:0008654">
    <property type="term" value="P:phospholipid biosynthetic process"/>
    <property type="evidence" value="ECO:0007669"/>
    <property type="project" value="InterPro"/>
</dbReference>
<sequence length="206" mass="23296">MLLQVKKFSAKLLLPLAKKIKRIPANYITFSGLLSAIVVFFGFLLNWLPTIIIFLFITEFFDQLDGVVARLQGPTKLGAFLDSTLDRIGDFFLFVGVILSGYTTREIGLIVLVGTFLTSYTRAKIEALGIDNLYGIGILERTDRVPILFIGSILQLWFPTAIWWTMIFLAIGTIITTLQRIIFAYRNFSCDTEKSDNENSEKITSY</sequence>
<dbReference type="Pfam" id="PF01066">
    <property type="entry name" value="CDP-OH_P_transf"/>
    <property type="match status" value="1"/>
</dbReference>
<gene>
    <name evidence="3" type="ORF">LCGC14_0877200</name>
</gene>
<keyword evidence="2" id="KW-1133">Transmembrane helix</keyword>
<dbReference type="PROSITE" id="PS00379">
    <property type="entry name" value="CDP_ALCOHOL_P_TRANSF"/>
    <property type="match status" value="1"/>
</dbReference>
<dbReference type="AlphaFoldDB" id="A0A0F9P2X9"/>
<dbReference type="GO" id="GO:0016780">
    <property type="term" value="F:phosphotransferase activity, for other substituted phosphate groups"/>
    <property type="evidence" value="ECO:0007669"/>
    <property type="project" value="InterPro"/>
</dbReference>
<keyword evidence="1" id="KW-0808">Transferase</keyword>
<feature type="transmembrane region" description="Helical" evidence="2">
    <location>
        <begin position="156"/>
        <end position="178"/>
    </location>
</feature>
<keyword evidence="2" id="KW-0472">Membrane</keyword>
<dbReference type="GO" id="GO:0016020">
    <property type="term" value="C:membrane"/>
    <property type="evidence" value="ECO:0007669"/>
    <property type="project" value="InterPro"/>
</dbReference>
<protein>
    <recommendedName>
        <fullName evidence="4">CDP-alcohol phosphatidyltransferase family protein</fullName>
    </recommendedName>
</protein>
<dbReference type="EMBL" id="LAZR01002740">
    <property type="protein sequence ID" value="KKN26190.1"/>
    <property type="molecule type" value="Genomic_DNA"/>
</dbReference>
<organism evidence="3">
    <name type="scientific">marine sediment metagenome</name>
    <dbReference type="NCBI Taxonomy" id="412755"/>
    <lineage>
        <taxon>unclassified sequences</taxon>
        <taxon>metagenomes</taxon>
        <taxon>ecological metagenomes</taxon>
    </lineage>
</organism>
<dbReference type="InterPro" id="IPR000462">
    <property type="entry name" value="CDP-OH_P_trans"/>
</dbReference>
<evidence type="ECO:0000256" key="2">
    <source>
        <dbReference type="SAM" id="Phobius"/>
    </source>
</evidence>
<dbReference type="InterPro" id="IPR043130">
    <property type="entry name" value="CDP-OH_PTrfase_TM_dom"/>
</dbReference>
<feature type="transmembrane region" description="Helical" evidence="2">
    <location>
        <begin position="91"/>
        <end position="117"/>
    </location>
</feature>
<evidence type="ECO:0000313" key="3">
    <source>
        <dbReference type="EMBL" id="KKN26190.1"/>
    </source>
</evidence>
<comment type="caution">
    <text evidence="3">The sequence shown here is derived from an EMBL/GenBank/DDBJ whole genome shotgun (WGS) entry which is preliminary data.</text>
</comment>
<accession>A0A0F9P2X9</accession>
<name>A0A0F9P2X9_9ZZZZ</name>
<dbReference type="Gene3D" id="1.20.120.1760">
    <property type="match status" value="1"/>
</dbReference>
<evidence type="ECO:0008006" key="4">
    <source>
        <dbReference type="Google" id="ProtNLM"/>
    </source>
</evidence>
<evidence type="ECO:0000256" key="1">
    <source>
        <dbReference type="ARBA" id="ARBA00022679"/>
    </source>
</evidence>
<proteinExistence type="predicted"/>
<dbReference type="InterPro" id="IPR048254">
    <property type="entry name" value="CDP_ALCOHOL_P_TRANSF_CS"/>
</dbReference>
<reference evidence="3" key="1">
    <citation type="journal article" date="2015" name="Nature">
        <title>Complex archaea that bridge the gap between prokaryotes and eukaryotes.</title>
        <authorList>
            <person name="Spang A."/>
            <person name="Saw J.H."/>
            <person name="Jorgensen S.L."/>
            <person name="Zaremba-Niedzwiedzka K."/>
            <person name="Martijn J."/>
            <person name="Lind A.E."/>
            <person name="van Eijk R."/>
            <person name="Schleper C."/>
            <person name="Guy L."/>
            <person name="Ettema T.J."/>
        </authorList>
    </citation>
    <scope>NUCLEOTIDE SEQUENCE</scope>
</reference>